<gene>
    <name evidence="10" type="primary">LOC109707880</name>
</gene>
<evidence type="ECO:0000259" key="7">
    <source>
        <dbReference type="PROSITE" id="PS51666"/>
    </source>
</evidence>
<proteinExistence type="inferred from homology"/>
<evidence type="ECO:0000256" key="5">
    <source>
        <dbReference type="RuleBase" id="RU367127"/>
    </source>
</evidence>
<organism evidence="9 10">
    <name type="scientific">Ananas comosus</name>
    <name type="common">Pineapple</name>
    <name type="synonym">Ananas ananas</name>
    <dbReference type="NCBI Taxonomy" id="4615"/>
    <lineage>
        <taxon>Eukaryota</taxon>
        <taxon>Viridiplantae</taxon>
        <taxon>Streptophyta</taxon>
        <taxon>Embryophyta</taxon>
        <taxon>Tracheophyta</taxon>
        <taxon>Spermatophyta</taxon>
        <taxon>Magnoliopsida</taxon>
        <taxon>Liliopsida</taxon>
        <taxon>Poales</taxon>
        <taxon>Bromeliaceae</taxon>
        <taxon>Bromelioideae</taxon>
        <taxon>Ananas</taxon>
    </lineage>
</organism>
<accession>A0A6P5END2</accession>
<dbReference type="InterPro" id="IPR014978">
    <property type="entry name" value="Gln-Leu-Gln_QLQ"/>
</dbReference>
<dbReference type="GO" id="GO:0032502">
    <property type="term" value="P:developmental process"/>
    <property type="evidence" value="ECO:0007669"/>
    <property type="project" value="InterPro"/>
</dbReference>
<dbReference type="InterPro" id="IPR031137">
    <property type="entry name" value="GRF"/>
</dbReference>
<evidence type="ECO:0000256" key="6">
    <source>
        <dbReference type="SAM" id="MobiDB-lite"/>
    </source>
</evidence>
<dbReference type="Proteomes" id="UP000515123">
    <property type="component" value="Linkage group 3"/>
</dbReference>
<protein>
    <recommendedName>
        <fullName evidence="5">Growth-regulating factor</fullName>
    </recommendedName>
</protein>
<comment type="function">
    <text evidence="5">Transcription activator.</text>
</comment>
<keyword evidence="3 4" id="KW-0539">Nucleus</keyword>
<feature type="short sequence motif" description="Bipartite nuclear localization signal" evidence="4">
    <location>
        <begin position="142"/>
        <end position="149"/>
    </location>
</feature>
<evidence type="ECO:0000256" key="3">
    <source>
        <dbReference type="ARBA" id="ARBA00023242"/>
    </source>
</evidence>
<comment type="similarity">
    <text evidence="2 5">Belongs to the GRF family.</text>
</comment>
<dbReference type="PANTHER" id="PTHR31602">
    <property type="entry name" value="GROWTH-REGULATING FACTOR 5"/>
    <property type="match status" value="1"/>
</dbReference>
<feature type="domain" description="QLQ" evidence="7">
    <location>
        <begin position="46"/>
        <end position="81"/>
    </location>
</feature>
<feature type="region of interest" description="Disordered" evidence="6">
    <location>
        <begin position="136"/>
        <end position="193"/>
    </location>
</feature>
<dbReference type="Pfam" id="PF08880">
    <property type="entry name" value="QLQ"/>
    <property type="match status" value="1"/>
</dbReference>
<dbReference type="Pfam" id="PF08879">
    <property type="entry name" value="WRC"/>
    <property type="match status" value="1"/>
</dbReference>
<evidence type="ECO:0000259" key="8">
    <source>
        <dbReference type="PROSITE" id="PS51667"/>
    </source>
</evidence>
<dbReference type="PROSITE" id="PS51666">
    <property type="entry name" value="QLQ"/>
    <property type="match status" value="1"/>
</dbReference>
<feature type="domain" description="WRC" evidence="8">
    <location>
        <begin position="109"/>
        <end position="153"/>
    </location>
</feature>
<dbReference type="GO" id="GO:0005634">
    <property type="term" value="C:nucleus"/>
    <property type="evidence" value="ECO:0007669"/>
    <property type="project" value="UniProtKB-SubCell"/>
</dbReference>
<dbReference type="OrthoDB" id="1927209at2759"/>
<dbReference type="GO" id="GO:0006351">
    <property type="term" value="P:DNA-templated transcription"/>
    <property type="evidence" value="ECO:0007669"/>
    <property type="project" value="UniProtKB-UniRule"/>
</dbReference>
<dbReference type="GeneID" id="109707880"/>
<feature type="short sequence motif" description="Bipartite nuclear localization signal" evidence="4">
    <location>
        <begin position="114"/>
        <end position="124"/>
    </location>
</feature>
<reference evidence="9" key="1">
    <citation type="journal article" date="2015" name="Nat. Genet.">
        <title>The pineapple genome and the evolution of CAM photosynthesis.</title>
        <authorList>
            <person name="Ming R."/>
            <person name="VanBuren R."/>
            <person name="Wai C.M."/>
            <person name="Tang H."/>
            <person name="Schatz M.C."/>
            <person name="Bowers J.E."/>
            <person name="Lyons E."/>
            <person name="Wang M.L."/>
            <person name="Chen J."/>
            <person name="Biggers E."/>
            <person name="Zhang J."/>
            <person name="Huang L."/>
            <person name="Zhang L."/>
            <person name="Miao W."/>
            <person name="Zhang J."/>
            <person name="Ye Z."/>
            <person name="Miao C."/>
            <person name="Lin Z."/>
            <person name="Wang H."/>
            <person name="Zhou H."/>
            <person name="Yim W.C."/>
            <person name="Priest H.D."/>
            <person name="Zheng C."/>
            <person name="Woodhouse M."/>
            <person name="Edger P.P."/>
            <person name="Guyot R."/>
            <person name="Guo H.B."/>
            <person name="Guo H."/>
            <person name="Zheng G."/>
            <person name="Singh R."/>
            <person name="Sharma A."/>
            <person name="Min X."/>
            <person name="Zheng Y."/>
            <person name="Lee H."/>
            <person name="Gurtowski J."/>
            <person name="Sedlazeck F.J."/>
            <person name="Harkess A."/>
            <person name="McKain M.R."/>
            <person name="Liao Z."/>
            <person name="Fang J."/>
            <person name="Liu J."/>
            <person name="Zhang X."/>
            <person name="Zhang Q."/>
            <person name="Hu W."/>
            <person name="Qin Y."/>
            <person name="Wang K."/>
            <person name="Chen L.Y."/>
            <person name="Shirley N."/>
            <person name="Lin Y.R."/>
            <person name="Liu L.Y."/>
            <person name="Hernandez A.G."/>
            <person name="Wright C.L."/>
            <person name="Bulone V."/>
            <person name="Tuskan G.A."/>
            <person name="Heath K."/>
            <person name="Zee F."/>
            <person name="Moore P.H."/>
            <person name="Sunkar R."/>
            <person name="Leebens-Mack J.H."/>
            <person name="Mockler T."/>
            <person name="Bennetzen J.L."/>
            <person name="Freeling M."/>
            <person name="Sankoff D."/>
            <person name="Paterson A.H."/>
            <person name="Zhu X."/>
            <person name="Yang X."/>
            <person name="Smith J.A."/>
            <person name="Cushman J.C."/>
            <person name="Paull R.E."/>
            <person name="Yu Q."/>
        </authorList>
    </citation>
    <scope>NUCLEOTIDE SEQUENCE [LARGE SCALE GENOMIC DNA]</scope>
    <source>
        <strain evidence="9">cv. F153</strain>
    </source>
</reference>
<dbReference type="InterPro" id="IPR014977">
    <property type="entry name" value="WRC_dom"/>
</dbReference>
<dbReference type="GO" id="GO:0006355">
    <property type="term" value="P:regulation of DNA-templated transcription"/>
    <property type="evidence" value="ECO:0007669"/>
    <property type="project" value="InterPro"/>
</dbReference>
<feature type="compositionally biased region" description="Polar residues" evidence="6">
    <location>
        <begin position="154"/>
        <end position="167"/>
    </location>
</feature>
<evidence type="ECO:0000313" key="9">
    <source>
        <dbReference type="Proteomes" id="UP000515123"/>
    </source>
</evidence>
<feature type="compositionally biased region" description="Basic residues" evidence="6">
    <location>
        <begin position="139"/>
        <end position="148"/>
    </location>
</feature>
<evidence type="ECO:0000256" key="2">
    <source>
        <dbReference type="ARBA" id="ARBA00008122"/>
    </source>
</evidence>
<dbReference type="SMART" id="SM00951">
    <property type="entry name" value="QLQ"/>
    <property type="match status" value="1"/>
</dbReference>
<dbReference type="RefSeq" id="XP_020084994.1">
    <property type="nucleotide sequence ID" value="XM_020229405.1"/>
</dbReference>
<keyword evidence="5" id="KW-0804">Transcription</keyword>
<dbReference type="GO" id="GO:0005524">
    <property type="term" value="F:ATP binding"/>
    <property type="evidence" value="ECO:0007669"/>
    <property type="project" value="UniProtKB-UniRule"/>
</dbReference>
<reference evidence="10" key="2">
    <citation type="submission" date="2025-08" db="UniProtKB">
        <authorList>
            <consortium name="RefSeq"/>
        </authorList>
    </citation>
    <scope>IDENTIFICATION</scope>
    <source>
        <tissue evidence="10">Leaf</tissue>
    </source>
</reference>
<comment type="subcellular location">
    <subcellularLocation>
        <location evidence="1 4 5">Nucleus</location>
    </subcellularLocation>
</comment>
<feature type="compositionally biased region" description="Low complexity" evidence="6">
    <location>
        <begin position="168"/>
        <end position="181"/>
    </location>
</feature>
<evidence type="ECO:0000256" key="1">
    <source>
        <dbReference type="ARBA" id="ARBA00004123"/>
    </source>
</evidence>
<keyword evidence="5" id="KW-0805">Transcription regulation</keyword>
<name>A0A6P5END2_ANACO</name>
<comment type="domain">
    <text evidence="5">The QLQ domain and WRC domain may be involved in protein-protein interaction and DNA-binding, respectively.</text>
</comment>
<keyword evidence="5" id="KW-0010">Activator</keyword>
<sequence length="390" mass="41864">MAKLSPSFSPAGDRTRSSRPLSAAISAGCCCCSAAAAAAGARWRAPFTAAQWEELEQQALIYKYLVAGVPVPPDLLLPIRRSFDSVAMAPRFYHHPTLGYCSYFGKKLDPEPGRCRRTDGKKWRCSKEAYPDSKYCERHMHRGRNRSRKPVESPQPSSVSHSAATQHSPSASTVTTVVPSGSSGGNGGGTCGSFQSNPLHSIAGGSSNSAFTIGSSQLQMEHAAYGTAGSSKDFRYAYGAGAALEEHSLFSEASGSLRGLAMDSSLDSSWRVLPSQISPYSLSTARGGTTLDSGNYPQFAALPDMGHSLSRPDRPQLSFFGNEFGSDESVKHESQTLRPFFDEWPKGRDSWTDIDEERSNRVSLSTTQLSISIPMTSSDFATSSGSPLND</sequence>
<keyword evidence="9" id="KW-1185">Reference proteome</keyword>
<evidence type="ECO:0000256" key="4">
    <source>
        <dbReference type="PROSITE-ProRule" id="PRU01002"/>
    </source>
</evidence>
<dbReference type="PANTHER" id="PTHR31602:SF8">
    <property type="entry name" value="GROWTH-REGULATING FACTOR 5"/>
    <property type="match status" value="1"/>
</dbReference>
<dbReference type="PROSITE" id="PS51667">
    <property type="entry name" value="WRC"/>
    <property type="match status" value="1"/>
</dbReference>
<feature type="compositionally biased region" description="Gly residues" evidence="6">
    <location>
        <begin position="182"/>
        <end position="191"/>
    </location>
</feature>
<evidence type="ECO:0000313" key="10">
    <source>
        <dbReference type="RefSeq" id="XP_020084994.1"/>
    </source>
</evidence>
<dbReference type="AlphaFoldDB" id="A0A6P5END2"/>